<evidence type="ECO:0000313" key="4">
    <source>
        <dbReference type="Proteomes" id="UP001064390"/>
    </source>
</evidence>
<evidence type="ECO:0000256" key="1">
    <source>
        <dbReference type="SAM" id="MobiDB-lite"/>
    </source>
</evidence>
<feature type="non-terminal residue" evidence="3">
    <location>
        <position position="89"/>
    </location>
</feature>
<gene>
    <name evidence="3" type="ORF">N6Q81_19585</name>
</gene>
<dbReference type="EMBL" id="CP104697">
    <property type="protein sequence ID" value="UXI80062.1"/>
    <property type="molecule type" value="Genomic_DNA"/>
</dbReference>
<keyword evidence="2" id="KW-1133">Transmembrane helix</keyword>
<proteinExistence type="predicted"/>
<feature type="region of interest" description="Disordered" evidence="1">
    <location>
        <begin position="44"/>
        <end position="89"/>
    </location>
</feature>
<sequence length="89" mass="8958">MGSLRNPVGPLPSSIYWRRRAVLLSLLALLALLITWIVVAGGGDGGKDREDGANGKNPAPSITPGPSGSGPAISEAPSGRDASDGGDHD</sequence>
<reference evidence="3" key="1">
    <citation type="submission" date="2022-09" db="EMBL/GenBank/DDBJ databases">
        <title>Streptomyces vinaceusdrappus strain AC-40.</title>
        <authorList>
            <person name="Sedeek A.M."/>
            <person name="Salah I."/>
            <person name="Kamel H.L."/>
            <person name="Soltan M.A."/>
            <person name="Elsayed T.R."/>
        </authorList>
    </citation>
    <scope>NUCLEOTIDE SEQUENCE</scope>
    <source>
        <strain evidence="3">AC-40</strain>
    </source>
</reference>
<keyword evidence="4" id="KW-1185">Reference proteome</keyword>
<feature type="compositionally biased region" description="Low complexity" evidence="1">
    <location>
        <begin position="58"/>
        <end position="79"/>
    </location>
</feature>
<dbReference type="Proteomes" id="UP001064390">
    <property type="component" value="Chromosome"/>
</dbReference>
<keyword evidence="2" id="KW-0812">Transmembrane</keyword>
<evidence type="ECO:0000256" key="2">
    <source>
        <dbReference type="SAM" id="Phobius"/>
    </source>
</evidence>
<protein>
    <submittedName>
        <fullName evidence="3">Uncharacterized protein</fullName>
    </submittedName>
</protein>
<accession>A0ABY6BWY8</accession>
<feature type="transmembrane region" description="Helical" evidence="2">
    <location>
        <begin position="21"/>
        <end position="39"/>
    </location>
</feature>
<name>A0ABY6BWY8_9ACTN</name>
<evidence type="ECO:0000313" key="3">
    <source>
        <dbReference type="EMBL" id="UXI80062.1"/>
    </source>
</evidence>
<keyword evidence="2" id="KW-0472">Membrane</keyword>
<organism evidence="3 4">
    <name type="scientific">Streptomyces vinaceusdrappus</name>
    <dbReference type="NCBI Taxonomy" id="67376"/>
    <lineage>
        <taxon>Bacteria</taxon>
        <taxon>Bacillati</taxon>
        <taxon>Actinomycetota</taxon>
        <taxon>Actinomycetes</taxon>
        <taxon>Kitasatosporales</taxon>
        <taxon>Streptomycetaceae</taxon>
        <taxon>Streptomyces</taxon>
        <taxon>Streptomyces rochei group</taxon>
    </lineage>
</organism>